<feature type="transmembrane region" description="Helical" evidence="2">
    <location>
        <begin position="162"/>
        <end position="184"/>
    </location>
</feature>
<evidence type="ECO:0000256" key="1">
    <source>
        <dbReference type="SAM" id="MobiDB-lite"/>
    </source>
</evidence>
<keyword evidence="2" id="KW-1133">Transmembrane helix</keyword>
<dbReference type="OrthoDB" id="3357304at2759"/>
<gene>
    <name evidence="3" type="ORF">DAEQUDRAFT_245449</name>
</gene>
<feature type="compositionally biased region" description="Basic and acidic residues" evidence="1">
    <location>
        <begin position="451"/>
        <end position="461"/>
    </location>
</feature>
<keyword evidence="4" id="KW-1185">Reference proteome</keyword>
<organism evidence="3 4">
    <name type="scientific">Daedalea quercina L-15889</name>
    <dbReference type="NCBI Taxonomy" id="1314783"/>
    <lineage>
        <taxon>Eukaryota</taxon>
        <taxon>Fungi</taxon>
        <taxon>Dikarya</taxon>
        <taxon>Basidiomycota</taxon>
        <taxon>Agaricomycotina</taxon>
        <taxon>Agaricomycetes</taxon>
        <taxon>Polyporales</taxon>
        <taxon>Fomitopsis</taxon>
    </lineage>
</organism>
<dbReference type="EMBL" id="KV429056">
    <property type="protein sequence ID" value="KZT69621.1"/>
    <property type="molecule type" value="Genomic_DNA"/>
</dbReference>
<sequence length="553" mass="62188">MRLRMEVRPIYRLEAPERQADLGRTLSLSILLPSCLALNLNFHDQTRPLHPLLSSARWVCVGTGGTAGLYRVSGPRLSERSNSGLEAPVSPLSTCPGHPQWHRPHSVLSAVFLLMLCCVVTTHVVFKAVDEESRTWPYMLNYVAVDIPPSPPVFVNWPTANLGAWFLMTATCSGLIQITHIQFLTLLFPSKLEKRLIYALLVPLAAIAAVMQMLRVIARHRLLESIIAVQNICNATLSLLFTAALFIWGFLVNRRNAWRMDGGTAAFGLGALTLAPMSTAIAFLYVPTKEQYTWMPQLMWAIILWQSFLGWWWWVGAGMGVGEVDDLLSREEKRKQKRALRSTRRRQHRERAETMLRGVTGALGLRRNSSEERTSLVRTDTGATSSTVLSSVASHAPVRQLYDWFLYWRREHLRAARAQAVECSERRQRGRAGKGSLMGWGLGSFNIQRAGKQEQETRSDGHTVVASESDPDTSADSWGRIVVDDADSRKLSGIEVVSRQAEVHVRHTARDEEPSSPKLPAKVADMRIPTESPPSLWWLGPLRRWRLQDSTVY</sequence>
<name>A0A165QLB5_9APHY</name>
<evidence type="ECO:0000256" key="2">
    <source>
        <dbReference type="SAM" id="Phobius"/>
    </source>
</evidence>
<dbReference type="Proteomes" id="UP000076727">
    <property type="component" value="Unassembled WGS sequence"/>
</dbReference>
<dbReference type="STRING" id="1314783.A0A165QLB5"/>
<protein>
    <submittedName>
        <fullName evidence="3">Uncharacterized protein</fullName>
    </submittedName>
</protein>
<feature type="transmembrane region" description="Helical" evidence="2">
    <location>
        <begin position="196"/>
        <end position="214"/>
    </location>
</feature>
<accession>A0A165QLB5</accession>
<feature type="transmembrane region" description="Helical" evidence="2">
    <location>
        <begin position="264"/>
        <end position="286"/>
    </location>
</feature>
<proteinExistence type="predicted"/>
<evidence type="ECO:0000313" key="3">
    <source>
        <dbReference type="EMBL" id="KZT69621.1"/>
    </source>
</evidence>
<reference evidence="3 4" key="1">
    <citation type="journal article" date="2016" name="Mol. Biol. Evol.">
        <title>Comparative Genomics of Early-Diverging Mushroom-Forming Fungi Provides Insights into the Origins of Lignocellulose Decay Capabilities.</title>
        <authorList>
            <person name="Nagy L.G."/>
            <person name="Riley R."/>
            <person name="Tritt A."/>
            <person name="Adam C."/>
            <person name="Daum C."/>
            <person name="Floudas D."/>
            <person name="Sun H."/>
            <person name="Yadav J.S."/>
            <person name="Pangilinan J."/>
            <person name="Larsson K.H."/>
            <person name="Matsuura K."/>
            <person name="Barry K."/>
            <person name="Labutti K."/>
            <person name="Kuo R."/>
            <person name="Ohm R.A."/>
            <person name="Bhattacharya S.S."/>
            <person name="Shirouzu T."/>
            <person name="Yoshinaga Y."/>
            <person name="Martin F.M."/>
            <person name="Grigoriev I.V."/>
            <person name="Hibbett D.S."/>
        </authorList>
    </citation>
    <scope>NUCLEOTIDE SEQUENCE [LARGE SCALE GENOMIC DNA]</scope>
    <source>
        <strain evidence="3 4">L-15889</strain>
    </source>
</reference>
<keyword evidence="2" id="KW-0472">Membrane</keyword>
<feature type="compositionally biased region" description="Basic and acidic residues" evidence="1">
    <location>
        <begin position="502"/>
        <end position="515"/>
    </location>
</feature>
<evidence type="ECO:0000313" key="4">
    <source>
        <dbReference type="Proteomes" id="UP000076727"/>
    </source>
</evidence>
<feature type="region of interest" description="Disordered" evidence="1">
    <location>
        <begin position="450"/>
        <end position="480"/>
    </location>
</feature>
<feature type="region of interest" description="Disordered" evidence="1">
    <location>
        <begin position="502"/>
        <end position="521"/>
    </location>
</feature>
<dbReference type="AlphaFoldDB" id="A0A165QLB5"/>
<feature type="transmembrane region" description="Helical" evidence="2">
    <location>
        <begin position="298"/>
        <end position="315"/>
    </location>
</feature>
<feature type="transmembrane region" description="Helical" evidence="2">
    <location>
        <begin position="226"/>
        <end position="252"/>
    </location>
</feature>
<feature type="transmembrane region" description="Helical" evidence="2">
    <location>
        <begin position="107"/>
        <end position="126"/>
    </location>
</feature>
<keyword evidence="2" id="KW-0812">Transmembrane</keyword>